<sequence>MSLIINNKKILILAIQDNIFTYAGTANDFLKKPHVGVNVEIKVGAAYYTKTDILYKQGTITRPVYGKIVEIQNDAISDQGKINVIKLDDGYWYPADAATVQFGK</sequence>
<gene>
    <name evidence="1" type="ordered locus">LA2_07600</name>
</gene>
<evidence type="ECO:0000313" key="2">
    <source>
        <dbReference type="Proteomes" id="UP000007033"/>
    </source>
</evidence>
<accession>E4SKP2</accession>
<protein>
    <submittedName>
        <fullName evidence="1">Uncharacterized protein</fullName>
    </submittedName>
</protein>
<dbReference type="Proteomes" id="UP000007033">
    <property type="component" value="Chromosome"/>
</dbReference>
<reference evidence="1 2" key="1">
    <citation type="journal article" date="2011" name="J. Bacteriol.">
        <title>Genome sequence of Lactobacillus amylovorus GRL1112.</title>
        <authorList>
            <person name="Kant R."/>
            <person name="Paulin L."/>
            <person name="Alatalo E."/>
            <person name="de Vos W.M."/>
            <person name="Palva A."/>
        </authorList>
    </citation>
    <scope>NUCLEOTIDE SEQUENCE [LARGE SCALE GENOMIC DNA]</scope>
    <source>
        <strain evidence="1 2">GRL 1112</strain>
    </source>
</reference>
<proteinExistence type="predicted"/>
<dbReference type="RefSeq" id="WP_013438222.1">
    <property type="nucleotide sequence ID" value="NC_014724.1"/>
</dbReference>
<dbReference type="PATRIC" id="fig|695560.3.peg.1499"/>
<name>E4SKP2_LACAR</name>
<evidence type="ECO:0000313" key="1">
    <source>
        <dbReference type="EMBL" id="ADQ59439.1"/>
    </source>
</evidence>
<organism evidence="1 2">
    <name type="scientific">Lactobacillus amylovorus (strain GRL 1112)</name>
    <dbReference type="NCBI Taxonomy" id="695560"/>
    <lineage>
        <taxon>Bacteria</taxon>
        <taxon>Bacillati</taxon>
        <taxon>Bacillota</taxon>
        <taxon>Bacilli</taxon>
        <taxon>Lactobacillales</taxon>
        <taxon>Lactobacillaceae</taxon>
        <taxon>Lactobacillus</taxon>
    </lineage>
</organism>
<dbReference type="AlphaFoldDB" id="E4SKP2"/>
<dbReference type="EMBL" id="CP002338">
    <property type="protein sequence ID" value="ADQ59439.1"/>
    <property type="molecule type" value="Genomic_DNA"/>
</dbReference>
<dbReference type="KEGG" id="lam:LA2_07600"/>
<dbReference type="HOGENOM" id="CLU_2246458_0_0_9"/>